<feature type="region of interest" description="Disordered" evidence="1">
    <location>
        <begin position="1"/>
        <end position="26"/>
    </location>
</feature>
<protein>
    <submittedName>
        <fullName evidence="2">Uncharacterized protein</fullName>
    </submittedName>
</protein>
<gene>
    <name evidence="2" type="ORF">SAMN05216275_101184</name>
</gene>
<sequence length="252" mass="27085">MPGETADRRSSGVSEATVDRRPGGARAATPIHTYRWSRGAPSVIGVRAVIALALLVPVGCSSPAPRPFTPDDLPAGDPSSAQQAVPTPKVETVEVAPGVRVVVEWPAVADRDTTGMINALRDYRAGSFTSVVTGGQDTAYLETVQDDASSDAYRWVKEFLDQRRSVRGTSRLYALNVVSVTGRGAELHGCIDETGMRLLDAETGKAVRRQPGWTRKPFLQVAGLRRGDDGVWRIKLLQHAELPSEAAKGCLR</sequence>
<evidence type="ECO:0000256" key="1">
    <source>
        <dbReference type="SAM" id="MobiDB-lite"/>
    </source>
</evidence>
<dbReference type="AlphaFoldDB" id="A0A1I3FJ25"/>
<proteinExistence type="predicted"/>
<feature type="region of interest" description="Disordered" evidence="1">
    <location>
        <begin position="66"/>
        <end position="88"/>
    </location>
</feature>
<dbReference type="Proteomes" id="UP000199111">
    <property type="component" value="Unassembled WGS sequence"/>
</dbReference>
<evidence type="ECO:0000313" key="2">
    <source>
        <dbReference type="EMBL" id="SFI10911.1"/>
    </source>
</evidence>
<feature type="compositionally biased region" description="Basic and acidic residues" evidence="1">
    <location>
        <begin position="1"/>
        <end position="10"/>
    </location>
</feature>
<evidence type="ECO:0000313" key="3">
    <source>
        <dbReference type="Proteomes" id="UP000199111"/>
    </source>
</evidence>
<reference evidence="3" key="1">
    <citation type="submission" date="2016-10" db="EMBL/GenBank/DDBJ databases">
        <authorList>
            <person name="Varghese N."/>
            <person name="Submissions S."/>
        </authorList>
    </citation>
    <scope>NUCLEOTIDE SEQUENCE [LARGE SCALE GENOMIC DNA]</scope>
    <source>
        <strain evidence="3">CGMCC 4.2126</strain>
    </source>
</reference>
<keyword evidence="3" id="KW-1185">Reference proteome</keyword>
<accession>A0A1I3FJ25</accession>
<name>A0A1I3FJ25_9ACTN</name>
<dbReference type="EMBL" id="FOQY01000001">
    <property type="protein sequence ID" value="SFI10911.1"/>
    <property type="molecule type" value="Genomic_DNA"/>
</dbReference>
<organism evidence="2 3">
    <name type="scientific">Streptosporangium canum</name>
    <dbReference type="NCBI Taxonomy" id="324952"/>
    <lineage>
        <taxon>Bacteria</taxon>
        <taxon>Bacillati</taxon>
        <taxon>Actinomycetota</taxon>
        <taxon>Actinomycetes</taxon>
        <taxon>Streptosporangiales</taxon>
        <taxon>Streptosporangiaceae</taxon>
        <taxon>Streptosporangium</taxon>
    </lineage>
</organism>